<comment type="catalytic activity">
    <reaction evidence="7">
        <text>ATP + H2O = ADP + phosphate + H(+)</text>
        <dbReference type="Rhea" id="RHEA:13065"/>
        <dbReference type="ChEBI" id="CHEBI:15377"/>
        <dbReference type="ChEBI" id="CHEBI:15378"/>
        <dbReference type="ChEBI" id="CHEBI:30616"/>
        <dbReference type="ChEBI" id="CHEBI:43474"/>
        <dbReference type="ChEBI" id="CHEBI:456216"/>
    </reaction>
</comment>
<organism evidence="9 10">
    <name type="scientific">Capnocytophaga stomatis</name>
    <dbReference type="NCBI Taxonomy" id="1848904"/>
    <lineage>
        <taxon>Bacteria</taxon>
        <taxon>Pseudomonadati</taxon>
        <taxon>Bacteroidota</taxon>
        <taxon>Flavobacteriia</taxon>
        <taxon>Flavobacteriales</taxon>
        <taxon>Flavobacteriaceae</taxon>
        <taxon>Capnocytophaga</taxon>
    </lineage>
</organism>
<dbReference type="SMART" id="SM00382">
    <property type="entry name" value="AAA"/>
    <property type="match status" value="2"/>
</dbReference>
<protein>
    <recommendedName>
        <fullName evidence="7">Energy-dependent translational throttle protein EttA</fullName>
        <ecNumber evidence="7">3.6.1.-</ecNumber>
    </recommendedName>
    <alternativeName>
        <fullName evidence="7">Translational regulatory factor EttA</fullName>
    </alternativeName>
</protein>
<name>A0ABW8Q8X1_9FLAO</name>
<reference evidence="9 10" key="1">
    <citation type="journal article" date="2016" name="Sci. Rep.">
        <title>Whole genome sequencing identifies a novel species of the genus Capnocytophaga isolated from dog and cat bite wounds in humans.</title>
        <authorList>
            <person name="Zangenah S."/>
            <person name="Abbasi N."/>
            <person name="Andersson A.F."/>
            <person name="Bergman P."/>
        </authorList>
    </citation>
    <scope>NUCLEOTIDE SEQUENCE [LARGE SCALE GENOMIC DNA]</scope>
    <source>
        <strain evidence="9 10">W5</strain>
    </source>
</reference>
<keyword evidence="6 7" id="KW-0810">Translation regulation</keyword>
<dbReference type="NCBIfam" id="NF008775">
    <property type="entry name" value="PRK11819.1"/>
    <property type="match status" value="1"/>
</dbReference>
<dbReference type="RefSeq" id="WP_203965880.1">
    <property type="nucleotide sequence ID" value="NZ_BOPJ01000002.1"/>
</dbReference>
<comment type="caution">
    <text evidence="9">The sequence shown here is derived from an EMBL/GenBank/DDBJ whole genome shotgun (WGS) entry which is preliminary data.</text>
</comment>
<evidence type="ECO:0000256" key="5">
    <source>
        <dbReference type="ARBA" id="ARBA00022840"/>
    </source>
</evidence>
<dbReference type="PANTHER" id="PTHR43858:SF1">
    <property type="entry name" value="ABC TRANSPORTER-RELATED PROTEIN"/>
    <property type="match status" value="1"/>
</dbReference>
<evidence type="ECO:0000256" key="1">
    <source>
        <dbReference type="ARBA" id="ARBA00005868"/>
    </source>
</evidence>
<evidence type="ECO:0000313" key="10">
    <source>
        <dbReference type="Proteomes" id="UP001622370"/>
    </source>
</evidence>
<keyword evidence="7" id="KW-0677">Repeat</keyword>
<dbReference type="InterPro" id="IPR017871">
    <property type="entry name" value="ABC_transporter-like_CS"/>
</dbReference>
<feature type="domain" description="ABC transporter" evidence="8">
    <location>
        <begin position="333"/>
        <end position="559"/>
    </location>
</feature>
<dbReference type="InterPro" id="IPR032781">
    <property type="entry name" value="ABC_tran_Xtn"/>
</dbReference>
<comment type="caution">
    <text evidence="7">Lacks conserved residue(s) required for the propagation of feature annotation.</text>
</comment>
<dbReference type="HAMAP" id="MF_00847">
    <property type="entry name" value="EttA"/>
    <property type="match status" value="1"/>
</dbReference>
<dbReference type="PANTHER" id="PTHR43858">
    <property type="entry name" value="ENERGY-DEPENDENT TRANSLATIONAL THROTTLE PROTEIN ETTA"/>
    <property type="match status" value="1"/>
</dbReference>
<gene>
    <name evidence="7 9" type="primary">ettA</name>
    <name evidence="9" type="ORF">ACI76L_02020</name>
</gene>
<keyword evidence="3 7" id="KW-0699">rRNA-binding</keyword>
<proteinExistence type="inferred from homology"/>
<dbReference type="CDD" id="cd03221">
    <property type="entry name" value="ABCF_EF-3"/>
    <property type="match status" value="2"/>
</dbReference>
<comment type="subcellular location">
    <subcellularLocation>
        <location evidence="7">Cytoplasm</location>
    </subcellularLocation>
    <text evidence="7">Associates with ribosomes and polysomes.</text>
</comment>
<comment type="domain">
    <text evidence="7">The P-site tRNA interaction motif (PtIM domain) probably interacts with the P-site tRNA(fMet) as well as the 23S rRNA.</text>
</comment>
<feature type="binding site" evidence="7">
    <location>
        <begin position="365"/>
        <end position="372"/>
    </location>
    <ligand>
        <name>ATP</name>
        <dbReference type="ChEBI" id="CHEBI:30616"/>
        <label>2</label>
    </ligand>
</feature>
<keyword evidence="5 7" id="KW-0067">ATP-binding</keyword>
<comment type="function">
    <text evidence="7">A translation factor that gates the progression of the 70S ribosomal initiation complex (IC, containing tRNA(fMet) in the P-site) into the translation elongation cycle by using a mechanism sensitive to the ATP/ADP ratio. Binds to the 70S ribosome E-site where it modulates the state of the translating ribosome during subunit translocation. ATP hydrolysis probably frees it from the ribosome, which can enter the elongation phase.</text>
</comment>
<accession>A0ABW8Q8X1</accession>
<dbReference type="PROSITE" id="PS50893">
    <property type="entry name" value="ABC_TRANSPORTER_2"/>
    <property type="match status" value="2"/>
</dbReference>
<comment type="domain">
    <text evidence="7">The arm domain is inserted in the first ABC transporter domain. Probably contacts ribosomal protein L1.</text>
</comment>
<keyword evidence="2 7" id="KW-0820">tRNA-binding</keyword>
<dbReference type="Proteomes" id="UP001622370">
    <property type="component" value="Unassembled WGS sequence"/>
</dbReference>
<dbReference type="PROSITE" id="PS00211">
    <property type="entry name" value="ABC_TRANSPORTER_1"/>
    <property type="match status" value="1"/>
</dbReference>
<evidence type="ECO:0000256" key="3">
    <source>
        <dbReference type="ARBA" id="ARBA00022730"/>
    </source>
</evidence>
<comment type="subunit">
    <text evidence="7">Monomer. Probably contacts ribosomal proteins L1, L5, L33 and S7, the 16S and 23S rRNA and the P-site containing tRNA(fMet).</text>
</comment>
<keyword evidence="7" id="KW-0963">Cytoplasm</keyword>
<evidence type="ECO:0000313" key="9">
    <source>
        <dbReference type="EMBL" id="MFK8292550.1"/>
    </source>
</evidence>
<dbReference type="InterPro" id="IPR027417">
    <property type="entry name" value="P-loop_NTPase"/>
</dbReference>
<sequence length="564" mass="63888">MSDDKKVIFSMSRVSKTYSSTNKQVLKDIYLSFFYGAKIGILGLNGSGKSSLLKIIAGVDKNYQGDVVFAPGYTVGYLEQEPQLDENKTVIEVVREGASEIIGILDEFNKINDMFGLEEVYSDPDKMQKLMDKQAELQDKIDACGGWEIDNKLEIAMDALRTPDPDTPIKVLSGGERRRVALCRLLLQQPDVLLLDEPTNHLDAESVLWLEQHLQQYAGTVIAVTHDRYFLDNVAGWILELDRGEGIPWKGNYSSWLDQKAKRLAQEQKTESKRQKVLERELEWVRQGAKGRQAKQKARLQNYDRLLNEDQKQLEEKLEIYIPNGPRLGTNVIEAKHVSKAFGDKILYEDLNFVLPQAGIVGVIGPNGAGKSTIFRMIMGEETPDSGEFIVGETVKIAYVDQSHKDIDPEKSIWENFSDGQDLIMMGGRQVNSRAYLSRFNFSGSEQNKKVGTLSGGERNRLHLAMTLKEEGNVLLLDEPTNDLDVNTLRALEEGLENFAGCAVIISHDRWFLDRICTHILAFEGDSQVYFFEGSFSEYEENKRKRLGKEVTPTRIKYKKLVRN</sequence>
<dbReference type="InterPro" id="IPR022374">
    <property type="entry name" value="EttA"/>
</dbReference>
<comment type="similarity">
    <text evidence="1 7">Belongs to the ABC transporter superfamily. ABCF family. Translational throttle EttA subfamily.</text>
</comment>
<keyword evidence="4 7" id="KW-0547">Nucleotide-binding</keyword>
<dbReference type="Pfam" id="PF12848">
    <property type="entry name" value="ABC_tran_Xtn"/>
    <property type="match status" value="1"/>
</dbReference>
<keyword evidence="7" id="KW-0648">Protein biosynthesis</keyword>
<dbReference type="EMBL" id="JBJGWJ010000001">
    <property type="protein sequence ID" value="MFK8292550.1"/>
    <property type="molecule type" value="Genomic_DNA"/>
</dbReference>
<dbReference type="InterPro" id="IPR003593">
    <property type="entry name" value="AAA+_ATPase"/>
</dbReference>
<feature type="domain" description="ABC transporter" evidence="8">
    <location>
        <begin position="9"/>
        <end position="268"/>
    </location>
</feature>
<keyword evidence="7" id="KW-0694">RNA-binding</keyword>
<feature type="region of interest" description="PtIM" evidence="7">
    <location>
        <begin position="251"/>
        <end position="331"/>
    </location>
</feature>
<dbReference type="Gene3D" id="3.40.50.300">
    <property type="entry name" value="P-loop containing nucleotide triphosphate hydrolases"/>
    <property type="match status" value="2"/>
</dbReference>
<evidence type="ECO:0000259" key="8">
    <source>
        <dbReference type="PROSITE" id="PS50893"/>
    </source>
</evidence>
<dbReference type="SUPFAM" id="SSF52540">
    <property type="entry name" value="P-loop containing nucleoside triphosphate hydrolases"/>
    <property type="match status" value="2"/>
</dbReference>
<dbReference type="InterPro" id="IPR003439">
    <property type="entry name" value="ABC_transporter-like_ATP-bd"/>
</dbReference>
<evidence type="ECO:0000256" key="7">
    <source>
        <dbReference type="HAMAP-Rule" id="MF_00847"/>
    </source>
</evidence>
<evidence type="ECO:0000256" key="4">
    <source>
        <dbReference type="ARBA" id="ARBA00022741"/>
    </source>
</evidence>
<dbReference type="EC" id="3.6.1.-" evidence="7"/>
<evidence type="ECO:0000256" key="2">
    <source>
        <dbReference type="ARBA" id="ARBA00022555"/>
    </source>
</evidence>
<dbReference type="Pfam" id="PF00005">
    <property type="entry name" value="ABC_tran"/>
    <property type="match status" value="2"/>
</dbReference>
<keyword evidence="7" id="KW-0378">Hydrolase</keyword>
<dbReference type="NCBIfam" id="TIGR03719">
    <property type="entry name" value="ABC_ABC_ChvD"/>
    <property type="match status" value="1"/>
</dbReference>
<keyword evidence="10" id="KW-1185">Reference proteome</keyword>
<evidence type="ECO:0000256" key="6">
    <source>
        <dbReference type="ARBA" id="ARBA00022845"/>
    </source>
</evidence>